<dbReference type="EMBL" id="MT142808">
    <property type="protein sequence ID" value="QJA88862.1"/>
    <property type="molecule type" value="Genomic_DNA"/>
</dbReference>
<gene>
    <name evidence="2" type="ORF">MM415B02670_0010</name>
</gene>
<organism evidence="2">
    <name type="scientific">viral metagenome</name>
    <dbReference type="NCBI Taxonomy" id="1070528"/>
    <lineage>
        <taxon>unclassified sequences</taxon>
        <taxon>metagenomes</taxon>
        <taxon>organismal metagenomes</taxon>
    </lineage>
</organism>
<feature type="region of interest" description="Disordered" evidence="1">
    <location>
        <begin position="25"/>
        <end position="82"/>
    </location>
</feature>
<feature type="compositionally biased region" description="Basic and acidic residues" evidence="1">
    <location>
        <begin position="141"/>
        <end position="164"/>
    </location>
</feature>
<name>A0A6M3L4Y2_9ZZZZ</name>
<dbReference type="AlphaFoldDB" id="A0A6M3L4Y2"/>
<feature type="region of interest" description="Disordered" evidence="1">
    <location>
        <begin position="138"/>
        <end position="164"/>
    </location>
</feature>
<evidence type="ECO:0000313" key="2">
    <source>
        <dbReference type="EMBL" id="QJA88862.1"/>
    </source>
</evidence>
<proteinExistence type="predicted"/>
<accession>A0A6M3L4Y2</accession>
<protein>
    <submittedName>
        <fullName evidence="2">Uncharacterized protein</fullName>
    </submittedName>
</protein>
<reference evidence="2" key="1">
    <citation type="submission" date="2020-03" db="EMBL/GenBank/DDBJ databases">
        <title>The deep terrestrial virosphere.</title>
        <authorList>
            <person name="Holmfeldt K."/>
            <person name="Nilsson E."/>
            <person name="Simone D."/>
            <person name="Lopez-Fernandez M."/>
            <person name="Wu X."/>
            <person name="de Brujin I."/>
            <person name="Lundin D."/>
            <person name="Andersson A."/>
            <person name="Bertilsson S."/>
            <person name="Dopson M."/>
        </authorList>
    </citation>
    <scope>NUCLEOTIDE SEQUENCE</scope>
    <source>
        <strain evidence="2">MM415B02670</strain>
    </source>
</reference>
<sequence>MPQNPQNQQNDGGILKFLQQLLMGRPQPNQQTPPWMTPGINPNLPHPTQGTGIGTGAPPMGGMPQGGGMPQMGGMSPPPQMQQPNLLEALAQLGLTMGTKAGAGGAGFGQQMQLGREQQYNQQLQNYKLMMEQMQQQTQREQWKSQEARSRESLRQGEDRMGIDRMKIDIESQKTEAERKRNLTREAEDDLLNTLKVLDPDSPGALDTAALEASNAADRIDPNDAALRERLVKRSQNIMRAMKRAKPPVEKPEKDKLSEAERILGRGLSDSERQRLAGVSPPASTLKSDVDKRPSLGELRELAQRLASARTIRPNTLFEGVSPEAQSQYSSEIQANVDKIYQDLVRTYYPDAVSPAKPQQEPQRLPPSEGEIADIEKQAKEVVSQLSGRGMGRRQIIEWASNAYKAGEISKEERNYIAKIAAVLEK</sequence>
<evidence type="ECO:0000256" key="1">
    <source>
        <dbReference type="SAM" id="MobiDB-lite"/>
    </source>
</evidence>
<feature type="region of interest" description="Disordered" evidence="1">
    <location>
        <begin position="264"/>
        <end position="290"/>
    </location>
</feature>
<feature type="compositionally biased region" description="Basic and acidic residues" evidence="1">
    <location>
        <begin position="264"/>
        <end position="275"/>
    </location>
</feature>